<dbReference type="InterPro" id="IPR027417">
    <property type="entry name" value="P-loop_NTPase"/>
</dbReference>
<evidence type="ECO:0000313" key="1">
    <source>
        <dbReference type="EMBL" id="KIJ11046.1"/>
    </source>
</evidence>
<accession>A0A0C9TUW5</accession>
<name>A0A0C9TUW5_PAXIN</name>
<dbReference type="HOGENOM" id="CLU_2062221_0_0_1"/>
<dbReference type="Gene3D" id="3.40.50.300">
    <property type="entry name" value="P-loop containing nucleotide triphosphate hydrolases"/>
    <property type="match status" value="1"/>
</dbReference>
<gene>
    <name evidence="1" type="ORF">PAXINDRAFT_85070</name>
</gene>
<dbReference type="OrthoDB" id="10261556at2759"/>
<organism evidence="1 2">
    <name type="scientific">Paxillus involutus ATCC 200175</name>
    <dbReference type="NCBI Taxonomy" id="664439"/>
    <lineage>
        <taxon>Eukaryota</taxon>
        <taxon>Fungi</taxon>
        <taxon>Dikarya</taxon>
        <taxon>Basidiomycota</taxon>
        <taxon>Agaricomycotina</taxon>
        <taxon>Agaricomycetes</taxon>
        <taxon>Agaricomycetidae</taxon>
        <taxon>Boletales</taxon>
        <taxon>Paxilineae</taxon>
        <taxon>Paxillaceae</taxon>
        <taxon>Paxillus</taxon>
    </lineage>
</organism>
<dbReference type="EMBL" id="KN819388">
    <property type="protein sequence ID" value="KIJ11046.1"/>
    <property type="molecule type" value="Genomic_DNA"/>
</dbReference>
<reference evidence="2" key="2">
    <citation type="submission" date="2015-01" db="EMBL/GenBank/DDBJ databases">
        <title>Evolutionary Origins and Diversification of the Mycorrhizal Mutualists.</title>
        <authorList>
            <consortium name="DOE Joint Genome Institute"/>
            <consortium name="Mycorrhizal Genomics Consortium"/>
            <person name="Kohler A."/>
            <person name="Kuo A."/>
            <person name="Nagy L.G."/>
            <person name="Floudas D."/>
            <person name="Copeland A."/>
            <person name="Barry K.W."/>
            <person name="Cichocki N."/>
            <person name="Veneault-Fourrey C."/>
            <person name="LaButti K."/>
            <person name="Lindquist E.A."/>
            <person name="Lipzen A."/>
            <person name="Lundell T."/>
            <person name="Morin E."/>
            <person name="Murat C."/>
            <person name="Riley R."/>
            <person name="Ohm R."/>
            <person name="Sun H."/>
            <person name="Tunlid A."/>
            <person name="Henrissat B."/>
            <person name="Grigoriev I.V."/>
            <person name="Hibbett D.S."/>
            <person name="Martin F."/>
        </authorList>
    </citation>
    <scope>NUCLEOTIDE SEQUENCE [LARGE SCALE GENOMIC DNA]</scope>
    <source>
        <strain evidence="2">ATCC 200175</strain>
    </source>
</reference>
<evidence type="ECO:0000313" key="2">
    <source>
        <dbReference type="Proteomes" id="UP000053647"/>
    </source>
</evidence>
<dbReference type="AlphaFoldDB" id="A0A0C9TUW5"/>
<protein>
    <submittedName>
        <fullName evidence="1">Uncharacterized protein</fullName>
    </submittedName>
</protein>
<keyword evidence="2" id="KW-1185">Reference proteome</keyword>
<reference evidence="1 2" key="1">
    <citation type="submission" date="2014-06" db="EMBL/GenBank/DDBJ databases">
        <authorList>
            <consortium name="DOE Joint Genome Institute"/>
            <person name="Kuo A."/>
            <person name="Kohler A."/>
            <person name="Nagy L.G."/>
            <person name="Floudas D."/>
            <person name="Copeland A."/>
            <person name="Barry K.W."/>
            <person name="Cichocki N."/>
            <person name="Veneault-Fourrey C."/>
            <person name="LaButti K."/>
            <person name="Lindquist E.A."/>
            <person name="Lipzen A."/>
            <person name="Lundell T."/>
            <person name="Morin E."/>
            <person name="Murat C."/>
            <person name="Sun H."/>
            <person name="Tunlid A."/>
            <person name="Henrissat B."/>
            <person name="Grigoriev I.V."/>
            <person name="Hibbett D.S."/>
            <person name="Martin F."/>
            <person name="Nordberg H.P."/>
            <person name="Cantor M.N."/>
            <person name="Hua S.X."/>
        </authorList>
    </citation>
    <scope>NUCLEOTIDE SEQUENCE [LARGE SCALE GENOMIC DNA]</scope>
    <source>
        <strain evidence="1 2">ATCC 200175</strain>
    </source>
</reference>
<dbReference type="Proteomes" id="UP000053647">
    <property type="component" value="Unassembled WGS sequence"/>
</dbReference>
<proteinExistence type="predicted"/>
<sequence length="119" mass="13452">MNIQTHTYLRARDVIHMPHIELIIQFMVPGSLSIWMQHAGRAGCSPSLQVRAVLLVQPSVFQEQRDKRNMDELEVSKDPDKGELEGLVVYVKVVKEGLCTWIEAKTCQRDMADSTSTAV</sequence>